<keyword evidence="3" id="KW-0547">Nucleotide-binding</keyword>
<proteinExistence type="predicted"/>
<dbReference type="EMBL" id="JACQPB010000005">
    <property type="protein sequence ID" value="MBI4209987.1"/>
    <property type="molecule type" value="Genomic_DNA"/>
</dbReference>
<feature type="domain" description="DUF4143" evidence="2">
    <location>
        <begin position="204"/>
        <end position="347"/>
    </location>
</feature>
<evidence type="ECO:0000259" key="2">
    <source>
        <dbReference type="Pfam" id="PF13635"/>
    </source>
</evidence>
<dbReference type="AlphaFoldDB" id="A0A8T3YK73"/>
<organism evidence="3 4">
    <name type="scientific">Candidatus Iainarchaeum sp</name>
    <dbReference type="NCBI Taxonomy" id="3101447"/>
    <lineage>
        <taxon>Archaea</taxon>
        <taxon>Candidatus Iainarchaeota</taxon>
        <taxon>Candidatus Iainarchaeia</taxon>
        <taxon>Candidatus Iainarchaeales</taxon>
        <taxon>Candidatus Iainarchaeaceae</taxon>
        <taxon>Candidatus Iainarchaeum</taxon>
    </lineage>
</organism>
<evidence type="ECO:0000259" key="1">
    <source>
        <dbReference type="Pfam" id="PF13173"/>
    </source>
</evidence>
<dbReference type="GO" id="GO:0005524">
    <property type="term" value="F:ATP binding"/>
    <property type="evidence" value="ECO:0007669"/>
    <property type="project" value="UniProtKB-KW"/>
</dbReference>
<feature type="domain" description="AAA" evidence="1">
    <location>
        <begin position="35"/>
        <end position="155"/>
    </location>
</feature>
<reference evidence="3" key="1">
    <citation type="submission" date="2020-07" db="EMBL/GenBank/DDBJ databases">
        <title>Huge and variable diversity of episymbiotic CPR bacteria and DPANN archaea in groundwater ecosystems.</title>
        <authorList>
            <person name="He C.Y."/>
            <person name="Keren R."/>
            <person name="Whittaker M."/>
            <person name="Farag I.F."/>
            <person name="Doudna J."/>
            <person name="Cate J.H.D."/>
            <person name="Banfield J.F."/>
        </authorList>
    </citation>
    <scope>NUCLEOTIDE SEQUENCE</scope>
    <source>
        <strain evidence="3">NC_groundwater_1296_Ag_S-0.2um_52_80</strain>
    </source>
</reference>
<dbReference type="Pfam" id="PF13173">
    <property type="entry name" value="AAA_14"/>
    <property type="match status" value="1"/>
</dbReference>
<comment type="caution">
    <text evidence="3">The sequence shown here is derived from an EMBL/GenBank/DDBJ whole genome shotgun (WGS) entry which is preliminary data.</text>
</comment>
<sequence length="415" mass="48586">MLSDVLVLQKRELEARLAERFIERDAKLRNAASDTIKVIIGPRRAGKSFFAIHELRKLGSFGYVNFDDEQLAKVEDFNEVLAAIDSLYGSPRFLLLDEVQNFPKWELLANRLQRQGRNLFLTGSNSNLLSAELATHLTGRHTLAYVFPFSFKEFLALEKKELTSAETKQKLLDFVTYGGFPEPLVKKMDYADYVSRLFDNIMYKDIISRYKLRRIKTVREIAQILFSNVTKEFSYNQLKNSVQKTSVVTLQRFISYLEEAFVFFEMPRFSFKAKEQAKYNKKIYCFDNGYIFAKAFKTSPDWGGLFENAVAIELKKGEIEHEHKVFYWKNAQNHEVDFAIQKDRKISRLIQVCFDPTDPKTKKREERALLRASHELNCQNLLVLTNDYEATQKTEWFGLKGTVKYKPLWKWLLEN</sequence>
<dbReference type="Pfam" id="PF13635">
    <property type="entry name" value="DUF4143"/>
    <property type="match status" value="1"/>
</dbReference>
<dbReference type="InterPro" id="IPR027417">
    <property type="entry name" value="P-loop_NTPase"/>
</dbReference>
<protein>
    <submittedName>
        <fullName evidence="3">ATP-binding protein</fullName>
    </submittedName>
</protein>
<dbReference type="PANTHER" id="PTHR33295:SF8">
    <property type="entry name" value="AAA+ ATPASE DOMAIN-CONTAINING PROTEIN"/>
    <property type="match status" value="1"/>
</dbReference>
<evidence type="ECO:0000313" key="4">
    <source>
        <dbReference type="Proteomes" id="UP000732298"/>
    </source>
</evidence>
<dbReference type="Proteomes" id="UP000732298">
    <property type="component" value="Unassembled WGS sequence"/>
</dbReference>
<accession>A0A8T3YK73</accession>
<gene>
    <name evidence="3" type="ORF">HY544_00575</name>
</gene>
<name>A0A8T3YK73_9ARCH</name>
<keyword evidence="3" id="KW-0067">ATP-binding</keyword>
<evidence type="ECO:0000313" key="3">
    <source>
        <dbReference type="EMBL" id="MBI4209987.1"/>
    </source>
</evidence>
<dbReference type="InterPro" id="IPR041682">
    <property type="entry name" value="AAA_14"/>
</dbReference>
<dbReference type="InterPro" id="IPR025420">
    <property type="entry name" value="DUF4143"/>
</dbReference>
<dbReference type="SUPFAM" id="SSF52540">
    <property type="entry name" value="P-loop containing nucleoside triphosphate hydrolases"/>
    <property type="match status" value="1"/>
</dbReference>
<dbReference type="PANTHER" id="PTHR33295">
    <property type="entry name" value="ATPASE"/>
    <property type="match status" value="1"/>
</dbReference>